<gene>
    <name evidence="7" type="ORF">H9X80_00350</name>
</gene>
<organism evidence="7 8">
    <name type="scientific">Olsenella profusa</name>
    <dbReference type="NCBI Taxonomy" id="138595"/>
    <lineage>
        <taxon>Bacteria</taxon>
        <taxon>Bacillati</taxon>
        <taxon>Actinomycetota</taxon>
        <taxon>Coriobacteriia</taxon>
        <taxon>Coriobacteriales</taxon>
        <taxon>Atopobiaceae</taxon>
        <taxon>Olsenella</taxon>
    </lineage>
</organism>
<evidence type="ECO:0000256" key="3">
    <source>
        <dbReference type="ARBA" id="ARBA00022777"/>
    </source>
</evidence>
<evidence type="ECO:0000313" key="7">
    <source>
        <dbReference type="EMBL" id="MBM6774011.1"/>
    </source>
</evidence>
<evidence type="ECO:0000256" key="1">
    <source>
        <dbReference type="ARBA" id="ARBA00022553"/>
    </source>
</evidence>
<dbReference type="InterPro" id="IPR036890">
    <property type="entry name" value="HATPase_C_sf"/>
</dbReference>
<name>A0ABS2EZ78_9ACTN</name>
<sequence>MDAFFDEEPFSLMWVAVAAPGVLAGVLLAGSAVYCGGAAPAGAAAALVAAPLWLMFVLAMRRRGSASLRETVLLACVLALCSAAVALGAPVLAAGALVVEFLVYLLLTGGFERFRRGFESSTERFQQEVLSRQYDEIRSIYLDMRGWRHDYHNHLQVMKAQLAAGQLDELSAYLDELESDLDRVDTYVKSGNLMVDAILNSKLSLAERDGVEVTCKATVPDELAVDDVDLCVILGNLLDNAIEACEKIDGRRWLRVYVAARGAQLYASIQNSAVEDPSFNQRNYISEKRGNHGLGMKRVAAVVDKYEGYLNLANEPGVFAAEVSLPL</sequence>
<feature type="domain" description="Sensor histidine kinase NatK-like C-terminal" evidence="5">
    <location>
        <begin position="228"/>
        <end position="326"/>
    </location>
</feature>
<dbReference type="SUPFAM" id="SSF55874">
    <property type="entry name" value="ATPase domain of HSP90 chaperone/DNA topoisomerase II/histidine kinase"/>
    <property type="match status" value="1"/>
</dbReference>
<keyword evidence="4" id="KW-0812">Transmembrane</keyword>
<accession>A0ABS2EZ78</accession>
<evidence type="ECO:0000256" key="2">
    <source>
        <dbReference type="ARBA" id="ARBA00022679"/>
    </source>
</evidence>
<keyword evidence="4" id="KW-1133">Transmembrane helix</keyword>
<keyword evidence="3" id="KW-0418">Kinase</keyword>
<feature type="transmembrane region" description="Helical" evidence="4">
    <location>
        <begin position="71"/>
        <end position="87"/>
    </location>
</feature>
<dbReference type="Proteomes" id="UP000712527">
    <property type="component" value="Unassembled WGS sequence"/>
</dbReference>
<keyword evidence="1" id="KW-0597">Phosphoprotein</keyword>
<dbReference type="SUPFAM" id="SSF55890">
    <property type="entry name" value="Sporulation response regulatory protein Spo0B"/>
    <property type="match status" value="1"/>
</dbReference>
<dbReference type="InterPro" id="IPR039506">
    <property type="entry name" value="SPOB_a"/>
</dbReference>
<evidence type="ECO:0000313" key="8">
    <source>
        <dbReference type="Proteomes" id="UP000712527"/>
    </source>
</evidence>
<dbReference type="Pfam" id="PF14689">
    <property type="entry name" value="SPOB_a"/>
    <property type="match status" value="1"/>
</dbReference>
<proteinExistence type="predicted"/>
<feature type="domain" description="SpoOB alpha-helical" evidence="6">
    <location>
        <begin position="133"/>
        <end position="180"/>
    </location>
</feature>
<comment type="caution">
    <text evidence="7">The sequence shown here is derived from an EMBL/GenBank/DDBJ whole genome shotgun (WGS) entry which is preliminary data.</text>
</comment>
<dbReference type="Pfam" id="PF14501">
    <property type="entry name" value="HATPase_c_5"/>
    <property type="match status" value="1"/>
</dbReference>
<dbReference type="Gene3D" id="1.10.287.130">
    <property type="match status" value="1"/>
</dbReference>
<dbReference type="EMBL" id="JACSNQ010000001">
    <property type="protein sequence ID" value="MBM6774011.1"/>
    <property type="molecule type" value="Genomic_DNA"/>
</dbReference>
<dbReference type="Gene3D" id="3.30.565.10">
    <property type="entry name" value="Histidine kinase-like ATPase, C-terminal domain"/>
    <property type="match status" value="1"/>
</dbReference>
<keyword evidence="2" id="KW-0808">Transferase</keyword>
<evidence type="ECO:0000259" key="5">
    <source>
        <dbReference type="Pfam" id="PF14501"/>
    </source>
</evidence>
<feature type="transmembrane region" description="Helical" evidence="4">
    <location>
        <begin position="40"/>
        <end position="59"/>
    </location>
</feature>
<protein>
    <submittedName>
        <fullName evidence="7">GHKL domain-containing protein</fullName>
    </submittedName>
</protein>
<keyword evidence="8" id="KW-1185">Reference proteome</keyword>
<dbReference type="CDD" id="cd16935">
    <property type="entry name" value="HATPase_AgrC-ComD-like"/>
    <property type="match status" value="1"/>
</dbReference>
<dbReference type="InterPro" id="IPR016120">
    <property type="entry name" value="Sig_transdc_His_kin_SpoOB"/>
</dbReference>
<dbReference type="PANTHER" id="PTHR40448:SF1">
    <property type="entry name" value="TWO-COMPONENT SENSOR HISTIDINE KINASE"/>
    <property type="match status" value="1"/>
</dbReference>
<dbReference type="PANTHER" id="PTHR40448">
    <property type="entry name" value="TWO-COMPONENT SENSOR HISTIDINE KINASE"/>
    <property type="match status" value="1"/>
</dbReference>
<feature type="transmembrane region" description="Helical" evidence="4">
    <location>
        <begin position="12"/>
        <end position="34"/>
    </location>
</feature>
<dbReference type="InterPro" id="IPR032834">
    <property type="entry name" value="NatK-like_C"/>
</dbReference>
<reference evidence="7 8" key="1">
    <citation type="journal article" date="2021" name="Sci. Rep.">
        <title>The distribution of antibiotic resistance genes in chicken gut microbiota commensals.</title>
        <authorList>
            <person name="Juricova H."/>
            <person name="Matiasovicova J."/>
            <person name="Kubasova T."/>
            <person name="Cejkova D."/>
            <person name="Rychlik I."/>
        </authorList>
    </citation>
    <scope>NUCLEOTIDE SEQUENCE [LARGE SCALE GENOMIC DNA]</scope>
    <source>
        <strain evidence="7 8">An794</strain>
    </source>
</reference>
<evidence type="ECO:0000259" key="6">
    <source>
        <dbReference type="Pfam" id="PF14689"/>
    </source>
</evidence>
<evidence type="ECO:0000256" key="4">
    <source>
        <dbReference type="SAM" id="Phobius"/>
    </source>
</evidence>
<keyword evidence="4" id="KW-0472">Membrane</keyword>